<dbReference type="InterPro" id="IPR011990">
    <property type="entry name" value="TPR-like_helical_dom_sf"/>
</dbReference>
<dbReference type="PANTHER" id="PTHR24015">
    <property type="entry name" value="OS07G0578800 PROTEIN-RELATED"/>
    <property type="match status" value="1"/>
</dbReference>
<dbReference type="AlphaFoldDB" id="A0A6A1WHD1"/>
<dbReference type="Pfam" id="PF13041">
    <property type="entry name" value="PPR_2"/>
    <property type="match status" value="2"/>
</dbReference>
<dbReference type="EMBL" id="RXIC02000020">
    <property type="protein sequence ID" value="KAB1223257.1"/>
    <property type="molecule type" value="Genomic_DNA"/>
</dbReference>
<dbReference type="InterPro" id="IPR046960">
    <property type="entry name" value="PPR_At4g14850-like_plant"/>
</dbReference>
<dbReference type="Gene3D" id="1.25.40.10">
    <property type="entry name" value="Tetratricopeptide repeat domain"/>
    <property type="match status" value="3"/>
</dbReference>
<protein>
    <recommendedName>
        <fullName evidence="5">Pentatricopeptide repeat-containing protein</fullName>
    </recommendedName>
</protein>
<dbReference type="InterPro" id="IPR002885">
    <property type="entry name" value="PPR_rpt"/>
</dbReference>
<keyword evidence="1" id="KW-0677">Repeat</keyword>
<feature type="repeat" description="PPR" evidence="2">
    <location>
        <begin position="340"/>
        <end position="374"/>
    </location>
</feature>
<evidence type="ECO:0000313" key="4">
    <source>
        <dbReference type="Proteomes" id="UP000516437"/>
    </source>
</evidence>
<dbReference type="Proteomes" id="UP000516437">
    <property type="component" value="Chromosome 2"/>
</dbReference>
<dbReference type="NCBIfam" id="TIGR00756">
    <property type="entry name" value="PPR"/>
    <property type="match status" value="3"/>
</dbReference>
<dbReference type="FunFam" id="1.25.40.10:FF:000196">
    <property type="entry name" value="Pentatricopeptide repeat-containing protein At4g14850"/>
    <property type="match status" value="1"/>
</dbReference>
<name>A0A6A1WHD1_9ROSI</name>
<gene>
    <name evidence="3" type="ORF">CJ030_MR2G002428</name>
</gene>
<feature type="repeat" description="PPR" evidence="2">
    <location>
        <begin position="250"/>
        <end position="284"/>
    </location>
</feature>
<evidence type="ECO:0000313" key="3">
    <source>
        <dbReference type="EMBL" id="KAB1223257.1"/>
    </source>
</evidence>
<keyword evidence="4" id="KW-1185">Reference proteome</keyword>
<evidence type="ECO:0000256" key="1">
    <source>
        <dbReference type="ARBA" id="ARBA00022737"/>
    </source>
</evidence>
<evidence type="ECO:0008006" key="5">
    <source>
        <dbReference type="Google" id="ProtNLM"/>
    </source>
</evidence>
<sequence length="451" mass="49903">MASLAVTTTPNSQFSPFKPFKANNSQKIVPAQLPKLQDDAMGNQFSYQSYFHRISSHCKEGQLQRAVNLLAEMELNNLPVGPEVYIELLQGCVDERALFVGQQLHSRIVKNGDFFARNENIETKLVIFYSNCGVLEVGSRLFRSLRVQNVFSWAAIIGLHCRIGDCEEALLGLLEMHESGVLLDNFLAPNALKACSALRWIGFGKGVHAYVVKLGLDRCVFVASSLVDMYGKCGVMEDARKVFASILERNVFAWNSLIMGYVQNGMNEEAIEVFYDMRAEGVEPSRVTVSSFLSASANIGGLQEGKQGHAIAILGGLELDNILGSSIINFYFQLEGVPPDVKSWNSVILGFLRNGQVNEAKDVFLQMRSSSLQPNLITWTTLISGLAHNDSSDEALLVFKQMQETGIKPNNATLVSALSACVIWQNYITEELFMAMSQGITFCCLYPLQHL</sequence>
<reference evidence="3 4" key="1">
    <citation type="journal article" date="2019" name="Plant Biotechnol. J.">
        <title>The red bayberry genome and genetic basis of sex determination.</title>
        <authorList>
            <person name="Jia H.M."/>
            <person name="Jia H.J."/>
            <person name="Cai Q.L."/>
            <person name="Wang Y."/>
            <person name="Zhao H.B."/>
            <person name="Yang W.F."/>
            <person name="Wang G.Y."/>
            <person name="Li Y.H."/>
            <person name="Zhan D.L."/>
            <person name="Shen Y.T."/>
            <person name="Niu Q.F."/>
            <person name="Chang L."/>
            <person name="Qiu J."/>
            <person name="Zhao L."/>
            <person name="Xie H.B."/>
            <person name="Fu W.Y."/>
            <person name="Jin J."/>
            <person name="Li X.W."/>
            <person name="Jiao Y."/>
            <person name="Zhou C.C."/>
            <person name="Tu T."/>
            <person name="Chai C.Y."/>
            <person name="Gao J.L."/>
            <person name="Fan L.J."/>
            <person name="van de Weg E."/>
            <person name="Wang J.Y."/>
            <person name="Gao Z.S."/>
        </authorList>
    </citation>
    <scope>NUCLEOTIDE SEQUENCE [LARGE SCALE GENOMIC DNA]</scope>
    <source>
        <tissue evidence="3">Leaves</tissue>
    </source>
</reference>
<dbReference type="OrthoDB" id="185373at2759"/>
<accession>A0A6A1WHD1</accession>
<organism evidence="3 4">
    <name type="scientific">Morella rubra</name>
    <name type="common">Chinese bayberry</name>
    <dbReference type="NCBI Taxonomy" id="262757"/>
    <lineage>
        <taxon>Eukaryota</taxon>
        <taxon>Viridiplantae</taxon>
        <taxon>Streptophyta</taxon>
        <taxon>Embryophyta</taxon>
        <taxon>Tracheophyta</taxon>
        <taxon>Spermatophyta</taxon>
        <taxon>Magnoliopsida</taxon>
        <taxon>eudicotyledons</taxon>
        <taxon>Gunneridae</taxon>
        <taxon>Pentapetalae</taxon>
        <taxon>rosids</taxon>
        <taxon>fabids</taxon>
        <taxon>Fagales</taxon>
        <taxon>Myricaceae</taxon>
        <taxon>Morella</taxon>
    </lineage>
</organism>
<dbReference type="GO" id="GO:0003723">
    <property type="term" value="F:RNA binding"/>
    <property type="evidence" value="ECO:0007669"/>
    <property type="project" value="InterPro"/>
</dbReference>
<dbReference type="GO" id="GO:0009451">
    <property type="term" value="P:RNA modification"/>
    <property type="evidence" value="ECO:0007669"/>
    <property type="project" value="InterPro"/>
</dbReference>
<feature type="repeat" description="PPR" evidence="2">
    <location>
        <begin position="149"/>
        <end position="183"/>
    </location>
</feature>
<proteinExistence type="predicted"/>
<comment type="caution">
    <text evidence="3">The sequence shown here is derived from an EMBL/GenBank/DDBJ whole genome shotgun (WGS) entry which is preliminary data.</text>
</comment>
<dbReference type="PROSITE" id="PS51375">
    <property type="entry name" value="PPR"/>
    <property type="match status" value="4"/>
</dbReference>
<feature type="repeat" description="PPR" evidence="2">
    <location>
        <begin position="375"/>
        <end position="409"/>
    </location>
</feature>
<dbReference type="FunFam" id="1.25.40.10:FF:000380">
    <property type="entry name" value="Pentatricopeptide repeat-containing protein, chloroplastic"/>
    <property type="match status" value="1"/>
</dbReference>
<dbReference type="Pfam" id="PF01535">
    <property type="entry name" value="PPR"/>
    <property type="match status" value="2"/>
</dbReference>
<evidence type="ECO:0000256" key="2">
    <source>
        <dbReference type="PROSITE-ProRule" id="PRU00708"/>
    </source>
</evidence>